<keyword evidence="1" id="KW-0175">Coiled coil</keyword>
<feature type="compositionally biased region" description="Basic and acidic residues" evidence="2">
    <location>
        <begin position="185"/>
        <end position="200"/>
    </location>
</feature>
<dbReference type="EMBL" id="CDMZ01005232">
    <property type="protein sequence ID" value="CEM52397.1"/>
    <property type="molecule type" value="Genomic_DNA"/>
</dbReference>
<accession>A0A0G4I5W2</accession>
<reference evidence="3" key="1">
    <citation type="submission" date="2014-11" db="EMBL/GenBank/DDBJ databases">
        <authorList>
            <person name="Otto D Thomas"/>
            <person name="Naeem Raeece"/>
        </authorList>
    </citation>
    <scope>NUCLEOTIDE SEQUENCE</scope>
</reference>
<feature type="region of interest" description="Disordered" evidence="2">
    <location>
        <begin position="185"/>
        <end position="279"/>
    </location>
</feature>
<dbReference type="AlphaFoldDB" id="A0A0G4I5W2"/>
<feature type="compositionally biased region" description="Basic and acidic residues" evidence="2">
    <location>
        <begin position="308"/>
        <end position="318"/>
    </location>
</feature>
<feature type="compositionally biased region" description="Basic and acidic residues" evidence="2">
    <location>
        <begin position="326"/>
        <end position="344"/>
    </location>
</feature>
<feature type="compositionally biased region" description="Gly residues" evidence="2">
    <location>
        <begin position="394"/>
        <end position="404"/>
    </location>
</feature>
<organism evidence="3">
    <name type="scientific">Chromera velia CCMP2878</name>
    <dbReference type="NCBI Taxonomy" id="1169474"/>
    <lineage>
        <taxon>Eukaryota</taxon>
        <taxon>Sar</taxon>
        <taxon>Alveolata</taxon>
        <taxon>Colpodellida</taxon>
        <taxon>Chromeraceae</taxon>
        <taxon>Chromera</taxon>
    </lineage>
</organism>
<feature type="region of interest" description="Disordered" evidence="2">
    <location>
        <begin position="109"/>
        <end position="151"/>
    </location>
</feature>
<feature type="compositionally biased region" description="Basic and acidic residues" evidence="2">
    <location>
        <begin position="250"/>
        <end position="259"/>
    </location>
</feature>
<feature type="compositionally biased region" description="Low complexity" evidence="2">
    <location>
        <begin position="405"/>
        <end position="419"/>
    </location>
</feature>
<feature type="coiled-coil region" evidence="1">
    <location>
        <begin position="6"/>
        <end position="40"/>
    </location>
</feature>
<evidence type="ECO:0000313" key="3">
    <source>
        <dbReference type="EMBL" id="CEM52397.1"/>
    </source>
</evidence>
<evidence type="ECO:0000256" key="1">
    <source>
        <dbReference type="SAM" id="Coils"/>
    </source>
</evidence>
<name>A0A0G4I5W2_9ALVE</name>
<gene>
    <name evidence="3" type="ORF">Cvel_11238</name>
</gene>
<evidence type="ECO:0000256" key="2">
    <source>
        <dbReference type="SAM" id="MobiDB-lite"/>
    </source>
</evidence>
<feature type="compositionally biased region" description="Low complexity" evidence="2">
    <location>
        <begin position="434"/>
        <end position="451"/>
    </location>
</feature>
<feature type="region of interest" description="Disordered" evidence="2">
    <location>
        <begin position="308"/>
        <end position="352"/>
    </location>
</feature>
<sequence>MYGLSYESLEGKLSNLQQELAGEKKKVKRLEEVLTEIIARPCEGQEVDLPSKALETVRGLHEECAALEADKIILENVLELKQHFLRACEESATQKMLQRVEELVQKALEEHQQQRQTRQADSSSSSSASSAEEGPEGCIGGMGTASSSGSGSAILSELMKKLTEKFIVAYTELNMEVEKLRTEMAVKDSKKEKEKEREASNGKGLGPLSGSVRAAGGVVGDEEIGEGRQDEGATGGRKRKRGEATEEVEGEKADVRERENEAEEEGELRKRRKEKEERKRYVAMELRDDELKTLRDLLCQSLYQQKQLETEKEERYNKELQSFSKTKTEKVESERRAEIAETKTVHAASDGVRSRRFEELRLRFVQSSSRENQAGSGAGGAPGAPHGGPSAAAAGGGGVGGGVRGPALLGRGSLGSRSTGPGGIGGLGPGGGAAAATAAGRGRGVPVRPGASSVIRPIRPPK</sequence>
<feature type="region of interest" description="Disordered" evidence="2">
    <location>
        <begin position="364"/>
        <end position="462"/>
    </location>
</feature>
<protein>
    <submittedName>
        <fullName evidence="3">Uncharacterized protein</fullName>
    </submittedName>
</protein>
<dbReference type="VEuPathDB" id="CryptoDB:Cvel_11238"/>
<feature type="compositionally biased region" description="Gly residues" evidence="2">
    <location>
        <begin position="376"/>
        <end position="386"/>
    </location>
</feature>
<feature type="compositionally biased region" description="Low complexity" evidence="2">
    <location>
        <begin position="122"/>
        <end position="131"/>
    </location>
</feature>
<proteinExistence type="predicted"/>
<feature type="compositionally biased region" description="Gly residues" evidence="2">
    <location>
        <begin position="420"/>
        <end position="433"/>
    </location>
</feature>